<keyword evidence="3" id="KW-1185">Reference proteome</keyword>
<dbReference type="AlphaFoldDB" id="A0A562B9A5"/>
<comment type="caution">
    <text evidence="2">The sequence shown here is derived from an EMBL/GenBank/DDBJ whole genome shotgun (WGS) entry which is preliminary data.</text>
</comment>
<evidence type="ECO:0000313" key="3">
    <source>
        <dbReference type="Proteomes" id="UP000318141"/>
    </source>
</evidence>
<proteinExistence type="predicted"/>
<gene>
    <name evidence="2" type="ORF">L602_000400000840</name>
</gene>
<dbReference type="Proteomes" id="UP000318141">
    <property type="component" value="Unassembled WGS sequence"/>
</dbReference>
<feature type="compositionally biased region" description="Basic and acidic residues" evidence="1">
    <location>
        <begin position="173"/>
        <end position="187"/>
    </location>
</feature>
<feature type="compositionally biased region" description="Low complexity" evidence="1">
    <location>
        <begin position="188"/>
        <end position="200"/>
    </location>
</feature>
<sequence>MATIVAGRFDTFADAERAARGLYGHGLSVSDVSIFTVSPAERDQPMGRPAGVLLAAHATEGRIDAVADLIRAEGGRDLETAEGRWEHGRWADFDPMTRPRPLAARPPEHRASQLGEGALSPTGNEDPGSEIDQSIAESGRGHETGAGTGQSGEAGAVPTLATTPGPDDDVISEGDRPRAEAQMRGEPRQAGAPPRSGAPAGERHSGAAGQGPVSGGQGADARHPADEQPREAWEAAASHRQPGDPDPGPQLVRGHTTTPEPRGPNDTPRQMRRGQFPPGIGEGELRDPGSTTPGSPKVDNRS</sequence>
<dbReference type="EMBL" id="VLJN01000034">
    <property type="protein sequence ID" value="TWG81765.1"/>
    <property type="molecule type" value="Genomic_DNA"/>
</dbReference>
<evidence type="ECO:0000313" key="2">
    <source>
        <dbReference type="EMBL" id="TWG81765.1"/>
    </source>
</evidence>
<reference evidence="2 3" key="1">
    <citation type="submission" date="2019-07" db="EMBL/GenBank/DDBJ databases">
        <title>Genome sequencing of lignin-degrading bacterial isolates.</title>
        <authorList>
            <person name="Gladden J."/>
        </authorList>
    </citation>
    <scope>NUCLEOTIDE SEQUENCE [LARGE SCALE GENOMIC DNA]</scope>
    <source>
        <strain evidence="2 3">J11</strain>
    </source>
</reference>
<name>A0A562B9A5_9BURK</name>
<protein>
    <submittedName>
        <fullName evidence="2">Uncharacterized protein</fullName>
    </submittedName>
</protein>
<accession>A0A562B9A5</accession>
<feature type="region of interest" description="Disordered" evidence="1">
    <location>
        <begin position="89"/>
        <end position="302"/>
    </location>
</feature>
<feature type="compositionally biased region" description="Gly residues" evidence="1">
    <location>
        <begin position="208"/>
        <end position="218"/>
    </location>
</feature>
<feature type="compositionally biased region" description="Basic and acidic residues" evidence="1">
    <location>
        <begin position="220"/>
        <end position="233"/>
    </location>
</feature>
<evidence type="ECO:0000256" key="1">
    <source>
        <dbReference type="SAM" id="MobiDB-lite"/>
    </source>
</evidence>
<organism evidence="2 3">
    <name type="scientific">Cupriavidus gilardii J11</name>
    <dbReference type="NCBI Taxonomy" id="936133"/>
    <lineage>
        <taxon>Bacteria</taxon>
        <taxon>Pseudomonadati</taxon>
        <taxon>Pseudomonadota</taxon>
        <taxon>Betaproteobacteria</taxon>
        <taxon>Burkholderiales</taxon>
        <taxon>Burkholderiaceae</taxon>
        <taxon>Cupriavidus</taxon>
    </lineage>
</organism>